<dbReference type="STRING" id="1884261.A0A5C3R2K6"/>
<proteinExistence type="predicted"/>
<feature type="region of interest" description="Disordered" evidence="7">
    <location>
        <begin position="323"/>
        <end position="350"/>
    </location>
</feature>
<evidence type="ECO:0000256" key="5">
    <source>
        <dbReference type="PROSITE-ProRule" id="PRU00221"/>
    </source>
</evidence>
<evidence type="ECO:0000256" key="4">
    <source>
        <dbReference type="ARBA" id="ARBA00023242"/>
    </source>
</evidence>
<dbReference type="GO" id="GO:0006261">
    <property type="term" value="P:DNA-templated DNA replication"/>
    <property type="evidence" value="ECO:0007669"/>
    <property type="project" value="TreeGrafter"/>
</dbReference>
<dbReference type="PROSITE" id="PS00678">
    <property type="entry name" value="WD_REPEATS_1"/>
    <property type="match status" value="1"/>
</dbReference>
<dbReference type="GO" id="GO:0000278">
    <property type="term" value="P:mitotic cell cycle"/>
    <property type="evidence" value="ECO:0007669"/>
    <property type="project" value="TreeGrafter"/>
</dbReference>
<dbReference type="PROSITE" id="PS50294">
    <property type="entry name" value="WD_REPEATS_REGION"/>
    <property type="match status" value="2"/>
</dbReference>
<feature type="repeat" description="WD" evidence="5">
    <location>
        <begin position="138"/>
        <end position="179"/>
    </location>
</feature>
<dbReference type="Pfam" id="PF12341">
    <property type="entry name" value="Mcl1_mid"/>
    <property type="match status" value="1"/>
</dbReference>
<gene>
    <name evidence="11" type="ORF">BDV98DRAFT_496958</name>
</gene>
<evidence type="ECO:0000256" key="1">
    <source>
        <dbReference type="ARBA" id="ARBA00004123"/>
    </source>
</evidence>
<dbReference type="EMBL" id="ML178814">
    <property type="protein sequence ID" value="TFL07400.1"/>
    <property type="molecule type" value="Genomic_DNA"/>
</dbReference>
<dbReference type="Gene3D" id="2.130.10.10">
    <property type="entry name" value="YVTN repeat-like/Quinoprotein amine dehydrogenase"/>
    <property type="match status" value="2"/>
</dbReference>
<feature type="domain" description="WDHD1/CFT4 second beta-propeller" evidence="8">
    <location>
        <begin position="391"/>
        <end position="693"/>
    </location>
</feature>
<evidence type="ECO:0000256" key="6">
    <source>
        <dbReference type="SAM" id="Coils"/>
    </source>
</evidence>
<dbReference type="InterPro" id="IPR019775">
    <property type="entry name" value="WD40_repeat_CS"/>
</dbReference>
<name>A0A5C3R2K6_9AGAR</name>
<comment type="subcellular location">
    <subcellularLocation>
        <location evidence="1">Nucleus</location>
    </subcellularLocation>
</comment>
<feature type="compositionally biased region" description="Acidic residues" evidence="7">
    <location>
        <begin position="332"/>
        <end position="350"/>
    </location>
</feature>
<dbReference type="SUPFAM" id="SSF50978">
    <property type="entry name" value="WD40 repeat-like"/>
    <property type="match status" value="1"/>
</dbReference>
<dbReference type="AlphaFoldDB" id="A0A5C3R2K6"/>
<dbReference type="GO" id="GO:0043596">
    <property type="term" value="C:nuclear replication fork"/>
    <property type="evidence" value="ECO:0007669"/>
    <property type="project" value="TreeGrafter"/>
</dbReference>
<keyword evidence="2 5" id="KW-0853">WD repeat</keyword>
<feature type="coiled-coil region" evidence="6">
    <location>
        <begin position="779"/>
        <end position="806"/>
    </location>
</feature>
<dbReference type="OrthoDB" id="427368at2759"/>
<accession>A0A5C3R2K6</accession>
<dbReference type="InterPro" id="IPR015943">
    <property type="entry name" value="WD40/YVTN_repeat-like_dom_sf"/>
</dbReference>
<dbReference type="SMART" id="SM00320">
    <property type="entry name" value="WD40"/>
    <property type="match status" value="6"/>
</dbReference>
<dbReference type="Pfam" id="PF20946">
    <property type="entry name" value="Ctf4_C"/>
    <property type="match status" value="1"/>
</dbReference>
<dbReference type="InterPro" id="IPR001680">
    <property type="entry name" value="WD40_rpt"/>
</dbReference>
<keyword evidence="3" id="KW-0677">Repeat</keyword>
<evidence type="ECO:0000259" key="8">
    <source>
        <dbReference type="Pfam" id="PF12341"/>
    </source>
</evidence>
<feature type="region of interest" description="Disordered" evidence="7">
    <location>
        <begin position="926"/>
        <end position="964"/>
    </location>
</feature>
<keyword evidence="6" id="KW-0175">Coiled coil</keyword>
<feature type="repeat" description="WD" evidence="5">
    <location>
        <begin position="11"/>
        <end position="52"/>
    </location>
</feature>
<reference evidence="11 12" key="1">
    <citation type="journal article" date="2019" name="Nat. Ecol. Evol.">
        <title>Megaphylogeny resolves global patterns of mushroom evolution.</title>
        <authorList>
            <person name="Varga T."/>
            <person name="Krizsan K."/>
            <person name="Foldi C."/>
            <person name="Dima B."/>
            <person name="Sanchez-Garcia M."/>
            <person name="Sanchez-Ramirez S."/>
            <person name="Szollosi G.J."/>
            <person name="Szarkandi J.G."/>
            <person name="Papp V."/>
            <person name="Albert L."/>
            <person name="Andreopoulos W."/>
            <person name="Angelini C."/>
            <person name="Antonin V."/>
            <person name="Barry K.W."/>
            <person name="Bougher N.L."/>
            <person name="Buchanan P."/>
            <person name="Buyck B."/>
            <person name="Bense V."/>
            <person name="Catcheside P."/>
            <person name="Chovatia M."/>
            <person name="Cooper J."/>
            <person name="Damon W."/>
            <person name="Desjardin D."/>
            <person name="Finy P."/>
            <person name="Geml J."/>
            <person name="Haridas S."/>
            <person name="Hughes K."/>
            <person name="Justo A."/>
            <person name="Karasinski D."/>
            <person name="Kautmanova I."/>
            <person name="Kiss B."/>
            <person name="Kocsube S."/>
            <person name="Kotiranta H."/>
            <person name="LaButti K.M."/>
            <person name="Lechner B.E."/>
            <person name="Liimatainen K."/>
            <person name="Lipzen A."/>
            <person name="Lukacs Z."/>
            <person name="Mihaltcheva S."/>
            <person name="Morgado L.N."/>
            <person name="Niskanen T."/>
            <person name="Noordeloos M.E."/>
            <person name="Ohm R.A."/>
            <person name="Ortiz-Santana B."/>
            <person name="Ovrebo C."/>
            <person name="Racz N."/>
            <person name="Riley R."/>
            <person name="Savchenko A."/>
            <person name="Shiryaev A."/>
            <person name="Soop K."/>
            <person name="Spirin V."/>
            <person name="Szebenyi C."/>
            <person name="Tomsovsky M."/>
            <person name="Tulloss R.E."/>
            <person name="Uehling J."/>
            <person name="Grigoriev I.V."/>
            <person name="Vagvolgyi C."/>
            <person name="Papp T."/>
            <person name="Martin F.M."/>
            <person name="Miettinen O."/>
            <person name="Hibbett D.S."/>
            <person name="Nagy L.G."/>
        </authorList>
    </citation>
    <scope>NUCLEOTIDE SEQUENCE [LARGE SCALE GENOMIC DNA]</scope>
    <source>
        <strain evidence="11 12">CBS 309.79</strain>
    </source>
</reference>
<evidence type="ECO:0000259" key="10">
    <source>
        <dbReference type="Pfam" id="PF24817"/>
    </source>
</evidence>
<feature type="domain" description="WDHD1/CFT4 helical bundle" evidence="9">
    <location>
        <begin position="700"/>
        <end position="794"/>
    </location>
</feature>
<protein>
    <submittedName>
        <fullName evidence="11">WD40-repeat-containing domain protein</fullName>
    </submittedName>
</protein>
<evidence type="ECO:0000256" key="7">
    <source>
        <dbReference type="SAM" id="MobiDB-lite"/>
    </source>
</evidence>
<dbReference type="InterPro" id="IPR022100">
    <property type="entry name" value="WDHD1/CFT4_beta-prop_2nd"/>
</dbReference>
<dbReference type="Proteomes" id="UP000305067">
    <property type="component" value="Unassembled WGS sequence"/>
</dbReference>
<dbReference type="PANTHER" id="PTHR19932:SF10">
    <property type="entry name" value="WD REPEAT AND HMG-BOX DNA-BINDING PROTEIN 1"/>
    <property type="match status" value="1"/>
</dbReference>
<dbReference type="InterPro" id="IPR048591">
    <property type="entry name" value="WDHD1/CFT4_hel"/>
</dbReference>
<sequence length="964" mass="106650">MTTNYPDISSQPSHGNGLTCLSFTPDGLSVLTGGDDFIIRKWILAKGTQQEAELAFEAEGAVTSIASSSELWLGASADGNLRRYSHDSMEMESMVTSTNGIPVRCAAIDPKGKMVAVTSDDTTVKIVNLDDTMEASLLIGHSHGVRRATWHPTKPILTTSGSDGVLIAWDLSVENQSSIIHKLESVLPVEKDDQARSFSHDCSAVWHPSGDYFFVATRAHEFVTISRSTWSKLSVFSDPDAVGPVTAVAISVNGQYAASASNSKIHIWSSQTKRRLFSTAVSPNTTVTQLAFSPTENTLVWTDYDGAINIWRNPVKDSFPSPVVAAPRRPVDDEDVAGVPDDFMDQDDDVDGEDDWIIDDIGGSKGKGAMEGFRESSGMKEMVSITKSQPAFQPGATPYENKRRYLAYNMMGVIEVTDQDSHNIVNVEFFDQTHSKGYHFTDHSKHDLGYLGECGAVFACQPEADHPAQVLFKPHSRWNSQLEWTYQMTRPDTRILGVAAGGVPKSGSSSKGSRMDDINGLGNVVIATSEGDLTFLSGTGRERRIVGLGADFISIVASYEWVFVVHRAGGTTIDGSQNFSYSLINFEDFSVRQYGVLPLRRGQTLSWVGIAEEGASHRFEGYVHMLTKYRLPHHGSWARIMHSNELARREGKDESYWPVGFSAQAFMCVILKGRQRYPGFPRPIMQELEVKLPFRKEEPAEERLERDLTFLDIERDELGEELTTKDLSNRELRLDKEIVILVQAALKADHPSRVIELCRLLHHRKSLDAAVKLVGHYNRVGLQEKIQALLAERDEGEDRLEVARDRRVAWNRLDRPARYIEEPRAVPGQMGRAFQDAGLPPVIARPGLAPATPQVKPSRYAAETPVPSGPGSSFDPSADAHERKRKRDLADEGSSINGGSLMDERDVPPQPKSECQQLHFINLPSHMSCTQSSTHSRESQTRRRATLAPVQPGTRARNSSHKQA</sequence>
<dbReference type="PANTHER" id="PTHR19932">
    <property type="entry name" value="WD REPEAT AND HMG-BOX DNA BINDING PROTEIN"/>
    <property type="match status" value="1"/>
</dbReference>
<evidence type="ECO:0000256" key="3">
    <source>
        <dbReference type="ARBA" id="ARBA00022737"/>
    </source>
</evidence>
<evidence type="ECO:0000313" key="11">
    <source>
        <dbReference type="EMBL" id="TFL07400.1"/>
    </source>
</evidence>
<evidence type="ECO:0000259" key="9">
    <source>
        <dbReference type="Pfam" id="PF20946"/>
    </source>
</evidence>
<dbReference type="InterPro" id="IPR057646">
    <property type="entry name" value="WD40_WDHD1_1st"/>
</dbReference>
<organism evidence="11 12">
    <name type="scientific">Pterulicium gracile</name>
    <dbReference type="NCBI Taxonomy" id="1884261"/>
    <lineage>
        <taxon>Eukaryota</taxon>
        <taxon>Fungi</taxon>
        <taxon>Dikarya</taxon>
        <taxon>Basidiomycota</taxon>
        <taxon>Agaricomycotina</taxon>
        <taxon>Agaricomycetes</taxon>
        <taxon>Agaricomycetidae</taxon>
        <taxon>Agaricales</taxon>
        <taxon>Pleurotineae</taxon>
        <taxon>Pterulaceae</taxon>
        <taxon>Pterulicium</taxon>
    </lineage>
</organism>
<keyword evidence="4" id="KW-0539">Nucleus</keyword>
<feature type="region of interest" description="Disordered" evidence="7">
    <location>
        <begin position="844"/>
        <end position="913"/>
    </location>
</feature>
<dbReference type="GO" id="GO:0006281">
    <property type="term" value="P:DNA repair"/>
    <property type="evidence" value="ECO:0007669"/>
    <property type="project" value="TreeGrafter"/>
</dbReference>
<feature type="domain" description="WDHD1 first WD40" evidence="10">
    <location>
        <begin position="14"/>
        <end position="309"/>
    </location>
</feature>
<dbReference type="InterPro" id="IPR036322">
    <property type="entry name" value="WD40_repeat_dom_sf"/>
</dbReference>
<evidence type="ECO:0000256" key="2">
    <source>
        <dbReference type="ARBA" id="ARBA00022574"/>
    </source>
</evidence>
<dbReference type="PROSITE" id="PS50082">
    <property type="entry name" value="WD_REPEATS_2"/>
    <property type="match status" value="2"/>
</dbReference>
<keyword evidence="12" id="KW-1185">Reference proteome</keyword>
<evidence type="ECO:0000313" key="12">
    <source>
        <dbReference type="Proteomes" id="UP000305067"/>
    </source>
</evidence>
<dbReference type="Pfam" id="PF24817">
    <property type="entry name" value="WD40_WDHD1_1st"/>
    <property type="match status" value="1"/>
</dbReference>
<dbReference type="GO" id="GO:0003682">
    <property type="term" value="F:chromatin binding"/>
    <property type="evidence" value="ECO:0007669"/>
    <property type="project" value="TreeGrafter"/>
</dbReference>